<dbReference type="SUPFAM" id="SSF51161">
    <property type="entry name" value="Trimeric LpxA-like enzymes"/>
    <property type="match status" value="1"/>
</dbReference>
<evidence type="ECO:0000256" key="7">
    <source>
        <dbReference type="HAMAP-Rule" id="MF_00523"/>
    </source>
</evidence>
<dbReference type="InterPro" id="IPR020573">
    <property type="entry name" value="UDP_GlcNAc_AcTrfase_non-rep"/>
</dbReference>
<keyword evidence="3 7" id="KW-0808">Transferase</keyword>
<keyword evidence="5 7" id="KW-0443">Lipid metabolism</keyword>
<comment type="function">
    <text evidence="7">Catalyzes the N-acylation of UDP-3-O-acylglucosamine using 3-hydroxyacyl-ACP as the acyl donor. Is involved in the biosynthesis of lipid A, a phosphorylated glycolipid that anchors the lipopolysaccharide to the outer membrane of the cell.</text>
</comment>
<dbReference type="HAMAP" id="MF_00523">
    <property type="entry name" value="LpxD"/>
    <property type="match status" value="1"/>
</dbReference>
<dbReference type="InParanoid" id="A0A330LAX5"/>
<dbReference type="PANTHER" id="PTHR43378">
    <property type="entry name" value="UDP-3-O-ACYLGLUCOSAMINE N-ACYLTRANSFERASE"/>
    <property type="match status" value="1"/>
</dbReference>
<evidence type="ECO:0000313" key="9">
    <source>
        <dbReference type="EMBL" id="SPP66454.1"/>
    </source>
</evidence>
<organism evidence="9 10">
    <name type="scientific">Nitrospira lenta</name>
    <dbReference type="NCBI Taxonomy" id="1436998"/>
    <lineage>
        <taxon>Bacteria</taxon>
        <taxon>Pseudomonadati</taxon>
        <taxon>Nitrospirota</taxon>
        <taxon>Nitrospiria</taxon>
        <taxon>Nitrospirales</taxon>
        <taxon>Nitrospiraceae</taxon>
        <taxon>Nitrospira</taxon>
    </lineage>
</organism>
<evidence type="ECO:0000256" key="1">
    <source>
        <dbReference type="ARBA" id="ARBA00022516"/>
    </source>
</evidence>
<dbReference type="UniPathway" id="UPA00973"/>
<proteinExistence type="inferred from homology"/>
<dbReference type="InterPro" id="IPR001451">
    <property type="entry name" value="Hexapep"/>
</dbReference>
<dbReference type="OrthoDB" id="9784739at2"/>
<name>A0A330LAX5_9BACT</name>
<evidence type="ECO:0000256" key="2">
    <source>
        <dbReference type="ARBA" id="ARBA00022556"/>
    </source>
</evidence>
<dbReference type="NCBIfam" id="NF002060">
    <property type="entry name" value="PRK00892.1"/>
    <property type="match status" value="1"/>
</dbReference>
<dbReference type="GO" id="GO:0009245">
    <property type="term" value="P:lipid A biosynthetic process"/>
    <property type="evidence" value="ECO:0007669"/>
    <property type="project" value="UniProtKB-UniRule"/>
</dbReference>
<evidence type="ECO:0000313" key="10">
    <source>
        <dbReference type="Proteomes" id="UP000248168"/>
    </source>
</evidence>
<comment type="similarity">
    <text evidence="7">Belongs to the transferase hexapeptide repeat family. LpxD subfamily.</text>
</comment>
<dbReference type="AlphaFoldDB" id="A0A330LAX5"/>
<dbReference type="InterPro" id="IPR007691">
    <property type="entry name" value="LpxD"/>
</dbReference>
<dbReference type="InterPro" id="IPR011004">
    <property type="entry name" value="Trimer_LpxA-like_sf"/>
</dbReference>
<dbReference type="Gene3D" id="2.160.10.10">
    <property type="entry name" value="Hexapeptide repeat proteins"/>
    <property type="match status" value="1"/>
</dbReference>
<feature type="active site" description="Proton acceptor" evidence="7">
    <location>
        <position position="245"/>
    </location>
</feature>
<dbReference type="Pfam" id="PF04613">
    <property type="entry name" value="LpxD"/>
    <property type="match status" value="1"/>
</dbReference>
<sequence length="365" mass="38703">MRASSPSIPLTLDQIHQLVGGELHGDGATPIRAVDSLSDATAEAIAFVTSDKDLKIPDGITAGALLTHRHLPELPIPHIVVTNPKLAWARVAQRLAPPYLPRGIAADLARGSQVEIGPDVSIWSSVTLGDHVTIGARVTLYPGVFVGSDSTIGDDSILYPNVVIREGCTIGARVIIHSGTVVGSDGFGYAQDHGRHVKIPQLGGVMIEDDVEIGANVTIDRATTPKRHTRIKTGTKVDNLVQIAHNVTIGAHSIVVAQVGIAGSTTIGQHVMIGGQAGLADHITIGDQVMIAARAGVNRSLEPNQIVSGAPVMPHETWMKAQAVIPRLPELRQLVRSLEQRVATLENQLVQTSRPAKKSSTRTRK</sequence>
<gene>
    <name evidence="7 9" type="primary">lpxD</name>
    <name evidence="9" type="ORF">NITLEN_70044</name>
</gene>
<dbReference type="EMBL" id="OUNR01000020">
    <property type="protein sequence ID" value="SPP66454.1"/>
    <property type="molecule type" value="Genomic_DNA"/>
</dbReference>
<evidence type="ECO:0000256" key="4">
    <source>
        <dbReference type="ARBA" id="ARBA00022737"/>
    </source>
</evidence>
<dbReference type="Proteomes" id="UP000248168">
    <property type="component" value="Unassembled WGS sequence"/>
</dbReference>
<accession>A0A330LAX5</accession>
<dbReference type="CDD" id="cd03352">
    <property type="entry name" value="LbH_LpxD"/>
    <property type="match status" value="1"/>
</dbReference>
<evidence type="ECO:0000259" key="8">
    <source>
        <dbReference type="Pfam" id="PF04613"/>
    </source>
</evidence>
<dbReference type="PANTHER" id="PTHR43378:SF2">
    <property type="entry name" value="UDP-3-O-ACYLGLUCOSAMINE N-ACYLTRANSFERASE 1, MITOCHONDRIAL-RELATED"/>
    <property type="match status" value="1"/>
</dbReference>
<dbReference type="FunCoup" id="A0A330LAX5">
    <property type="interactions" value="368"/>
</dbReference>
<dbReference type="GO" id="GO:0016020">
    <property type="term" value="C:membrane"/>
    <property type="evidence" value="ECO:0007669"/>
    <property type="project" value="GOC"/>
</dbReference>
<dbReference type="InterPro" id="IPR018357">
    <property type="entry name" value="Hexapep_transf_CS"/>
</dbReference>
<dbReference type="EC" id="2.3.1.191" evidence="7"/>
<dbReference type="Pfam" id="PF00132">
    <property type="entry name" value="Hexapep"/>
    <property type="match status" value="3"/>
</dbReference>
<reference evidence="10" key="1">
    <citation type="submission" date="2018-04" db="EMBL/GenBank/DDBJ databases">
        <authorList>
            <person name="Lucker S."/>
            <person name="Sakoula D."/>
        </authorList>
    </citation>
    <scope>NUCLEOTIDE SEQUENCE [LARGE SCALE GENOMIC DNA]</scope>
</reference>
<dbReference type="PROSITE" id="PS00101">
    <property type="entry name" value="HEXAPEP_TRANSFERASES"/>
    <property type="match status" value="2"/>
</dbReference>
<evidence type="ECO:0000256" key="6">
    <source>
        <dbReference type="ARBA" id="ARBA00023315"/>
    </source>
</evidence>
<dbReference type="RefSeq" id="WP_121990614.1">
    <property type="nucleotide sequence ID" value="NZ_OUNR01000020.1"/>
</dbReference>
<keyword evidence="6 7" id="KW-0012">Acyltransferase</keyword>
<keyword evidence="10" id="KW-1185">Reference proteome</keyword>
<keyword evidence="4 7" id="KW-0677">Repeat</keyword>
<evidence type="ECO:0000256" key="3">
    <source>
        <dbReference type="ARBA" id="ARBA00022679"/>
    </source>
</evidence>
<dbReference type="Gene3D" id="3.40.1390.10">
    <property type="entry name" value="MurE/MurF, N-terminal domain"/>
    <property type="match status" value="1"/>
</dbReference>
<comment type="catalytic activity">
    <reaction evidence="7">
        <text>a UDP-3-O-[(3R)-3-hydroxyacyl]-alpha-D-glucosamine + a (3R)-hydroxyacyl-[ACP] = a UDP-2-N,3-O-bis[(3R)-3-hydroxyacyl]-alpha-D-glucosamine + holo-[ACP] + H(+)</text>
        <dbReference type="Rhea" id="RHEA:53836"/>
        <dbReference type="Rhea" id="RHEA-COMP:9685"/>
        <dbReference type="Rhea" id="RHEA-COMP:9945"/>
        <dbReference type="ChEBI" id="CHEBI:15378"/>
        <dbReference type="ChEBI" id="CHEBI:64479"/>
        <dbReference type="ChEBI" id="CHEBI:78827"/>
        <dbReference type="ChEBI" id="CHEBI:137740"/>
        <dbReference type="ChEBI" id="CHEBI:137748"/>
        <dbReference type="EC" id="2.3.1.191"/>
    </reaction>
</comment>
<dbReference type="NCBIfam" id="TIGR01853">
    <property type="entry name" value="lipid_A_lpxD"/>
    <property type="match status" value="1"/>
</dbReference>
<keyword evidence="2 7" id="KW-0441">Lipid A biosynthesis</keyword>
<dbReference type="GO" id="GO:0103118">
    <property type="term" value="F:UDP-3-O-[(3R)-3-hydroxyacyl]-glucosamine N-acyltransferase activity"/>
    <property type="evidence" value="ECO:0007669"/>
    <property type="project" value="UniProtKB-EC"/>
</dbReference>
<feature type="domain" description="UDP-3-O-[3-hydroxymyristoyl] glucosamine N-acyltransferase non-repeat region" evidence="8">
    <location>
        <begin position="30"/>
        <end position="93"/>
    </location>
</feature>
<keyword evidence="1 7" id="KW-0444">Lipid biosynthesis</keyword>
<evidence type="ECO:0000256" key="5">
    <source>
        <dbReference type="ARBA" id="ARBA00023098"/>
    </source>
</evidence>
<protein>
    <recommendedName>
        <fullName evidence="7">UDP-3-O-acylglucosamine N-acyltransferase</fullName>
        <ecNumber evidence="7">2.3.1.191</ecNumber>
    </recommendedName>
</protein>
<dbReference type="GO" id="GO:0016410">
    <property type="term" value="F:N-acyltransferase activity"/>
    <property type="evidence" value="ECO:0007669"/>
    <property type="project" value="InterPro"/>
</dbReference>
<comment type="pathway">
    <text evidence="7">Bacterial outer membrane biogenesis; LPS lipid A biosynthesis.</text>
</comment>
<comment type="subunit">
    <text evidence="7">Homotrimer.</text>
</comment>